<dbReference type="Proteomes" id="UP001595444">
    <property type="component" value="Unassembled WGS sequence"/>
</dbReference>
<protein>
    <submittedName>
        <fullName evidence="1">PAS domain-containing protein</fullName>
    </submittedName>
</protein>
<name>A0ABV7D4V6_9PROT</name>
<dbReference type="EMBL" id="JBHRSL010000004">
    <property type="protein sequence ID" value="MFC3051750.1"/>
    <property type="molecule type" value="Genomic_DNA"/>
</dbReference>
<evidence type="ECO:0000313" key="2">
    <source>
        <dbReference type="Proteomes" id="UP001595444"/>
    </source>
</evidence>
<keyword evidence="2" id="KW-1185">Reference proteome</keyword>
<accession>A0ABV7D4V6</accession>
<organism evidence="1 2">
    <name type="scientific">Kordiimonas pumila</name>
    <dbReference type="NCBI Taxonomy" id="2161677"/>
    <lineage>
        <taxon>Bacteria</taxon>
        <taxon>Pseudomonadati</taxon>
        <taxon>Pseudomonadota</taxon>
        <taxon>Alphaproteobacteria</taxon>
        <taxon>Kordiimonadales</taxon>
        <taxon>Kordiimonadaceae</taxon>
        <taxon>Kordiimonas</taxon>
    </lineage>
</organism>
<sequence>MVEFNKSIHFCEEASTLVGIWNNLPKTDSIQCPRKDSFNPIKLGKFLRTVFLYERLDQNCIVTRVAGTSLREYLDRETTGENILQTSYAALQQTYSNYFTSLSESASAGYLEHPFQLPSGSLRLQRAIHLPLLDKNNEPRYFIGVVKYSSLPRETADHYHRNGITDNDIVTQLGSVSDI</sequence>
<gene>
    <name evidence="1" type="ORF">ACFOKA_07530</name>
</gene>
<evidence type="ECO:0000313" key="1">
    <source>
        <dbReference type="EMBL" id="MFC3051750.1"/>
    </source>
</evidence>
<comment type="caution">
    <text evidence="1">The sequence shown here is derived from an EMBL/GenBank/DDBJ whole genome shotgun (WGS) entry which is preliminary data.</text>
</comment>
<reference evidence="2" key="1">
    <citation type="journal article" date="2019" name="Int. J. Syst. Evol. Microbiol.">
        <title>The Global Catalogue of Microorganisms (GCM) 10K type strain sequencing project: providing services to taxonomists for standard genome sequencing and annotation.</title>
        <authorList>
            <consortium name="The Broad Institute Genomics Platform"/>
            <consortium name="The Broad Institute Genome Sequencing Center for Infectious Disease"/>
            <person name="Wu L."/>
            <person name="Ma J."/>
        </authorList>
    </citation>
    <scope>NUCLEOTIDE SEQUENCE [LARGE SCALE GENOMIC DNA]</scope>
    <source>
        <strain evidence="2">KCTC 62164</strain>
    </source>
</reference>
<dbReference type="Pfam" id="PF07310">
    <property type="entry name" value="PAS_5"/>
    <property type="match status" value="1"/>
</dbReference>
<proteinExistence type="predicted"/>
<dbReference type="RefSeq" id="WP_194215218.1">
    <property type="nucleotide sequence ID" value="NZ_CP061205.1"/>
</dbReference>
<dbReference type="InterPro" id="IPR009922">
    <property type="entry name" value="DUF1457"/>
</dbReference>